<organism evidence="2 3">
    <name type="scientific">Methylobacterium aquaticum</name>
    <dbReference type="NCBI Taxonomy" id="270351"/>
    <lineage>
        <taxon>Bacteria</taxon>
        <taxon>Pseudomonadati</taxon>
        <taxon>Pseudomonadota</taxon>
        <taxon>Alphaproteobacteria</taxon>
        <taxon>Hyphomicrobiales</taxon>
        <taxon>Methylobacteriaceae</taxon>
        <taxon>Methylobacterium</taxon>
    </lineage>
</organism>
<reference evidence="2 3" key="1">
    <citation type="journal article" date="2015" name="Genome Announc.">
        <title>Complete Genome Sequence of Methylobacterium aquaticum Strain 22A, Isolated from Racomitrium japonicum Moss.</title>
        <authorList>
            <person name="Tani A."/>
            <person name="Ogura Y."/>
            <person name="Hayashi T."/>
            <person name="Kimbara K."/>
        </authorList>
    </citation>
    <scope>NUCLEOTIDE SEQUENCE [LARGE SCALE GENOMIC DNA]</scope>
    <source>
        <strain evidence="2 3">MA-22A</strain>
    </source>
</reference>
<dbReference type="Proteomes" id="UP000061432">
    <property type="component" value="Chromosome"/>
</dbReference>
<dbReference type="RefSeq" id="WP_082742590.1">
    <property type="nucleotide sequence ID" value="NZ_AP014704.1"/>
</dbReference>
<feature type="domain" description="Type I restriction enzyme R protein N-terminal" evidence="1">
    <location>
        <begin position="58"/>
        <end position="118"/>
    </location>
</feature>
<reference evidence="3" key="2">
    <citation type="submission" date="2015-01" db="EMBL/GenBank/DDBJ databases">
        <title>Complete genome sequence of Methylobacterium aquaticum strain 22A.</title>
        <authorList>
            <person name="Tani A."/>
            <person name="Ogura Y."/>
            <person name="Hayashi T."/>
        </authorList>
    </citation>
    <scope>NUCLEOTIDE SEQUENCE [LARGE SCALE GENOMIC DNA]</scope>
    <source>
        <strain evidence="3">MA-22A</strain>
    </source>
</reference>
<protein>
    <submittedName>
        <fullName evidence="2">Putative restriction endonuclease or methylase</fullName>
    </submittedName>
</protein>
<dbReference type="InterPro" id="IPR029464">
    <property type="entry name" value="HSDR_N"/>
</dbReference>
<dbReference type="PATRIC" id="fig|270351.10.peg.3814"/>
<dbReference type="KEGG" id="maqu:Maq22A_c19760"/>
<dbReference type="GO" id="GO:0004519">
    <property type="term" value="F:endonuclease activity"/>
    <property type="evidence" value="ECO:0007669"/>
    <property type="project" value="UniProtKB-KW"/>
</dbReference>
<keyword evidence="2" id="KW-0540">Nuclease</keyword>
<keyword evidence="2" id="KW-0378">Hydrolase</keyword>
<dbReference type="PIRSF" id="PIRSF035009">
    <property type="entry name" value="UCP035009_HSDR_N"/>
    <property type="match status" value="1"/>
</dbReference>
<name>A0A0C6FEH3_9HYPH</name>
<dbReference type="EMBL" id="AP014704">
    <property type="protein sequence ID" value="BAQ47008.1"/>
    <property type="molecule type" value="Genomic_DNA"/>
</dbReference>
<dbReference type="GO" id="GO:0032259">
    <property type="term" value="P:methylation"/>
    <property type="evidence" value="ECO:0007669"/>
    <property type="project" value="UniProtKB-KW"/>
</dbReference>
<evidence type="ECO:0000313" key="2">
    <source>
        <dbReference type="EMBL" id="BAQ47008.1"/>
    </source>
</evidence>
<accession>A0A0C6FEH3</accession>
<dbReference type="GO" id="GO:0008168">
    <property type="term" value="F:methyltransferase activity"/>
    <property type="evidence" value="ECO:0007669"/>
    <property type="project" value="UniProtKB-KW"/>
</dbReference>
<dbReference type="OrthoDB" id="9148007at2"/>
<dbReference type="AlphaFoldDB" id="A0A0C6FEH3"/>
<evidence type="ECO:0000313" key="3">
    <source>
        <dbReference type="Proteomes" id="UP000061432"/>
    </source>
</evidence>
<dbReference type="Pfam" id="PF13588">
    <property type="entry name" value="HSDR_N_2"/>
    <property type="match status" value="1"/>
</dbReference>
<dbReference type="InterPro" id="IPR017035">
    <property type="entry name" value="UCP035009_HsdR_All3000-type"/>
</dbReference>
<keyword evidence="2" id="KW-0255">Endonuclease</keyword>
<keyword evidence="2" id="KW-0808">Transferase</keyword>
<sequence>MSLEEKLRTIAERVRSHSSAMLTEESVKTAVVLPFFAALDYDVFNPNEVIPEFTADAVGKKGEKVDYALKLENQVRILIECKPITTNLDKVHLAQLYRYFSVTDAKFAILTNGRTFHFHTDLESPNKLDDRPFLIFDLSDLHVSVISELRKFSRNEFNVESILQSAHRLKYTSAIKKELHALMDAPSEDFVRMVAGSLQPGRFTAQVRDQFTPLVKAAFREIIRDAVQTRLSSALADSDDILLMPPDVVAADEEEIVTTEEEREGYMIVRAIVREAIKADRVIMRDQKSYCGIIIDNNNRKPLARLHFNRSIKYIGLFDREKEERVKIDTLDQIYDLTDRLRATARFYAEGGTRKAESNSGSVEVIT</sequence>
<evidence type="ECO:0000259" key="1">
    <source>
        <dbReference type="Pfam" id="PF13588"/>
    </source>
</evidence>
<keyword evidence="2" id="KW-0489">Methyltransferase</keyword>
<gene>
    <name evidence="2" type="ORF">Maq22A_c19760</name>
</gene>
<proteinExistence type="predicted"/>